<evidence type="ECO:0000256" key="6">
    <source>
        <dbReference type="ARBA" id="ARBA00022908"/>
    </source>
</evidence>
<evidence type="ECO:0000259" key="13">
    <source>
        <dbReference type="Pfam" id="PF17921"/>
    </source>
</evidence>
<dbReference type="PANTHER" id="PTHR37984:SF5">
    <property type="entry name" value="PROTEIN NYNRIN-LIKE"/>
    <property type="match status" value="1"/>
</dbReference>
<dbReference type="Proteomes" id="UP001151760">
    <property type="component" value="Unassembled WGS sequence"/>
</dbReference>
<evidence type="ECO:0000313" key="15">
    <source>
        <dbReference type="EMBL" id="GJU08717.1"/>
    </source>
</evidence>
<comment type="caution">
    <text evidence="15">The sequence shown here is derived from an EMBL/GenBank/DDBJ whole genome shotgun (WGS) entry which is preliminary data.</text>
</comment>
<dbReference type="SUPFAM" id="SSF53098">
    <property type="entry name" value="Ribonuclease H-like"/>
    <property type="match status" value="1"/>
</dbReference>
<dbReference type="Pfam" id="PF17921">
    <property type="entry name" value="Integrase_H2C2"/>
    <property type="match status" value="1"/>
</dbReference>
<dbReference type="Gene3D" id="3.30.70.270">
    <property type="match status" value="1"/>
</dbReference>
<name>A0ABQ5JB04_9ASTR</name>
<dbReference type="Gene3D" id="3.30.420.10">
    <property type="entry name" value="Ribonuclease H-like superfamily/Ribonuclease H"/>
    <property type="match status" value="1"/>
</dbReference>
<reference evidence="15" key="1">
    <citation type="journal article" date="2022" name="Int. J. Mol. Sci.">
        <title>Draft Genome of Tanacetum Coccineum: Genomic Comparison of Closely Related Tanacetum-Family Plants.</title>
        <authorList>
            <person name="Yamashiro T."/>
            <person name="Shiraishi A."/>
            <person name="Nakayama K."/>
            <person name="Satake H."/>
        </authorList>
    </citation>
    <scope>NUCLEOTIDE SEQUENCE</scope>
</reference>
<evidence type="ECO:0000256" key="9">
    <source>
        <dbReference type="ARBA" id="ARBA00023125"/>
    </source>
</evidence>
<accession>A0ABQ5JB04</accession>
<keyword evidence="4" id="KW-0378">Hydrolase</keyword>
<evidence type="ECO:0000256" key="7">
    <source>
        <dbReference type="ARBA" id="ARBA00022918"/>
    </source>
</evidence>
<feature type="domain" description="Integrase zinc-binding" evidence="13">
    <location>
        <begin position="211"/>
        <end position="265"/>
    </location>
</feature>
<dbReference type="GO" id="GO:0003964">
    <property type="term" value="F:RNA-directed DNA polymerase activity"/>
    <property type="evidence" value="ECO:0007669"/>
    <property type="project" value="UniProtKB-KW"/>
</dbReference>
<keyword evidence="16" id="KW-1185">Reference proteome</keyword>
<keyword evidence="2" id="KW-0479">Metal-binding</keyword>
<keyword evidence="11" id="KW-0511">Multifunctional enzyme</keyword>
<organism evidence="15 16">
    <name type="scientific">Tanacetum coccineum</name>
    <dbReference type="NCBI Taxonomy" id="301880"/>
    <lineage>
        <taxon>Eukaryota</taxon>
        <taxon>Viridiplantae</taxon>
        <taxon>Streptophyta</taxon>
        <taxon>Embryophyta</taxon>
        <taxon>Tracheophyta</taxon>
        <taxon>Spermatophyta</taxon>
        <taxon>Magnoliopsida</taxon>
        <taxon>eudicotyledons</taxon>
        <taxon>Gunneridae</taxon>
        <taxon>Pentapetalae</taxon>
        <taxon>asterids</taxon>
        <taxon>campanulids</taxon>
        <taxon>Asterales</taxon>
        <taxon>Asteraceae</taxon>
        <taxon>Asteroideae</taxon>
        <taxon>Anthemideae</taxon>
        <taxon>Anthemidinae</taxon>
        <taxon>Tanacetum</taxon>
    </lineage>
</organism>
<evidence type="ECO:0000256" key="3">
    <source>
        <dbReference type="ARBA" id="ARBA00022750"/>
    </source>
</evidence>
<evidence type="ECO:0000256" key="4">
    <source>
        <dbReference type="ARBA" id="ARBA00022801"/>
    </source>
</evidence>
<dbReference type="EMBL" id="BQNB010021659">
    <property type="protein sequence ID" value="GJU08717.1"/>
    <property type="molecule type" value="Genomic_DNA"/>
</dbReference>
<evidence type="ECO:0000256" key="10">
    <source>
        <dbReference type="ARBA" id="ARBA00023172"/>
    </source>
</evidence>
<evidence type="ECO:0000256" key="5">
    <source>
        <dbReference type="ARBA" id="ARBA00022842"/>
    </source>
</evidence>
<evidence type="ECO:0000256" key="2">
    <source>
        <dbReference type="ARBA" id="ARBA00022723"/>
    </source>
</evidence>
<evidence type="ECO:0000259" key="12">
    <source>
        <dbReference type="Pfam" id="PF17919"/>
    </source>
</evidence>
<keyword evidence="3" id="KW-0064">Aspartyl protease</keyword>
<feature type="domain" description="Reverse transcriptase/retrotransposon-derived protein RNase H-like" evidence="12">
    <location>
        <begin position="46"/>
        <end position="117"/>
    </location>
</feature>
<gene>
    <name evidence="15" type="ORF">Tco_1125147</name>
</gene>
<dbReference type="Pfam" id="PF24626">
    <property type="entry name" value="SH3_Tf2-1"/>
    <property type="match status" value="1"/>
</dbReference>
<sequence>MASPTTPLEIRQFLGLAGYYRRFIKGFSKIAKPMTELTQKNQKFDWGEEQEEAFQLLKQKVCAAPILALPKGSEDFVVYCDASIKGLGAVLMQRMKVIAYASRKLKIHKKNYTTHDLDDYDCEIRYHPGKANVVADALSRKERIEPLRVRALVMTIGLDLPSRILEAQKEALKVENIKAEDIGGMLKKLEARANGILCLDNRSWLPCYSDTRSLIMRKSHKSKYFIHPGADKMYHGMKMLYWWPYMKADIATYVSKCLTCVKVKAEHQRPLSAHFLPMREADSTEKIDEAVHEGDSSKTWYTGTDGQSERTIQTLEDMLRACVIDFGNGWDRHLPLVEFSYNNSYHTSIKAAPFEALYGRKCRSPVCWAEVGEAQLTGPEIIHETTEKIFKIRDRMQAARDRQKSYADKRRRPLEFEIRDKVLLKVAPWKGVMRFGKRGKLNPRYIGPFRIIERIGPVAYRLELPQELSRVHNVFHVCNLKKCLSDDTLVIPLEEIQLDDKLNFVEEPVEIMDREVKQLKRSRIPIVKVRWNARRGPEYTWEREDQFKSKYPHLFANSQSTTTS</sequence>
<evidence type="ECO:0000256" key="11">
    <source>
        <dbReference type="ARBA" id="ARBA00023268"/>
    </source>
</evidence>
<dbReference type="Pfam" id="PF17919">
    <property type="entry name" value="RT_RNaseH_2"/>
    <property type="match status" value="1"/>
</dbReference>
<dbReference type="InterPro" id="IPR041577">
    <property type="entry name" value="RT_RNaseH_2"/>
</dbReference>
<evidence type="ECO:0000256" key="8">
    <source>
        <dbReference type="ARBA" id="ARBA00022932"/>
    </source>
</evidence>
<keyword evidence="8" id="KW-0808">Transferase</keyword>
<evidence type="ECO:0000256" key="1">
    <source>
        <dbReference type="ARBA" id="ARBA00022670"/>
    </source>
</evidence>
<keyword evidence="1" id="KW-0645">Protease</keyword>
<proteinExistence type="predicted"/>
<feature type="domain" description="Tf2-1-like SH3-like" evidence="14">
    <location>
        <begin position="420"/>
        <end position="483"/>
    </location>
</feature>
<dbReference type="SUPFAM" id="SSF56672">
    <property type="entry name" value="DNA/RNA polymerases"/>
    <property type="match status" value="1"/>
</dbReference>
<keyword evidence="6" id="KW-0229">DNA integration</keyword>
<keyword evidence="8" id="KW-0239">DNA-directed DNA polymerase</keyword>
<dbReference type="InterPro" id="IPR043502">
    <property type="entry name" value="DNA/RNA_pol_sf"/>
</dbReference>
<keyword evidence="5" id="KW-0460">Magnesium</keyword>
<dbReference type="InterPro" id="IPR041588">
    <property type="entry name" value="Integrase_H2C2"/>
</dbReference>
<dbReference type="InterPro" id="IPR012337">
    <property type="entry name" value="RNaseH-like_sf"/>
</dbReference>
<dbReference type="InterPro" id="IPR056924">
    <property type="entry name" value="SH3_Tf2-1"/>
</dbReference>
<dbReference type="InterPro" id="IPR036397">
    <property type="entry name" value="RNaseH_sf"/>
</dbReference>
<keyword evidence="7 15" id="KW-0695">RNA-directed DNA polymerase</keyword>
<reference evidence="15" key="2">
    <citation type="submission" date="2022-01" db="EMBL/GenBank/DDBJ databases">
        <authorList>
            <person name="Yamashiro T."/>
            <person name="Shiraishi A."/>
            <person name="Satake H."/>
            <person name="Nakayama K."/>
        </authorList>
    </citation>
    <scope>NUCLEOTIDE SEQUENCE</scope>
</reference>
<keyword evidence="8" id="KW-0548">Nucleotidyltransferase</keyword>
<keyword evidence="9" id="KW-0238">DNA-binding</keyword>
<dbReference type="InterPro" id="IPR043128">
    <property type="entry name" value="Rev_trsase/Diguanyl_cyclase"/>
</dbReference>
<keyword evidence="10" id="KW-0233">DNA recombination</keyword>
<evidence type="ECO:0000259" key="14">
    <source>
        <dbReference type="Pfam" id="PF24626"/>
    </source>
</evidence>
<dbReference type="Gene3D" id="1.10.340.70">
    <property type="match status" value="1"/>
</dbReference>
<protein>
    <submittedName>
        <fullName evidence="15">Reverse transcriptase domain-containing protein</fullName>
    </submittedName>
</protein>
<evidence type="ECO:0000313" key="16">
    <source>
        <dbReference type="Proteomes" id="UP001151760"/>
    </source>
</evidence>
<dbReference type="PANTHER" id="PTHR37984">
    <property type="entry name" value="PROTEIN CBG26694"/>
    <property type="match status" value="1"/>
</dbReference>
<dbReference type="InterPro" id="IPR050951">
    <property type="entry name" value="Retrovirus_Pol_polyprotein"/>
</dbReference>